<dbReference type="AlphaFoldDB" id="X1GK57"/>
<organism evidence="1">
    <name type="scientific">marine sediment metagenome</name>
    <dbReference type="NCBI Taxonomy" id="412755"/>
    <lineage>
        <taxon>unclassified sequences</taxon>
        <taxon>metagenomes</taxon>
        <taxon>ecological metagenomes</taxon>
    </lineage>
</organism>
<gene>
    <name evidence="1" type="ORF">S03H2_14663</name>
</gene>
<name>X1GK57_9ZZZZ</name>
<protein>
    <submittedName>
        <fullName evidence="1">Uncharacterized protein</fullName>
    </submittedName>
</protein>
<accession>X1GK57</accession>
<comment type="caution">
    <text evidence="1">The sequence shown here is derived from an EMBL/GenBank/DDBJ whole genome shotgun (WGS) entry which is preliminary data.</text>
</comment>
<reference evidence="1" key="1">
    <citation type="journal article" date="2014" name="Front. Microbiol.">
        <title>High frequency of phylogenetically diverse reductive dehalogenase-homologous genes in deep subseafloor sedimentary metagenomes.</title>
        <authorList>
            <person name="Kawai M."/>
            <person name="Futagami T."/>
            <person name="Toyoda A."/>
            <person name="Takaki Y."/>
            <person name="Nishi S."/>
            <person name="Hori S."/>
            <person name="Arai W."/>
            <person name="Tsubouchi T."/>
            <person name="Morono Y."/>
            <person name="Uchiyama I."/>
            <person name="Ito T."/>
            <person name="Fujiyama A."/>
            <person name="Inagaki F."/>
            <person name="Takami H."/>
        </authorList>
    </citation>
    <scope>NUCLEOTIDE SEQUENCE</scope>
    <source>
        <strain evidence="1">Expedition CK06-06</strain>
    </source>
</reference>
<evidence type="ECO:0000313" key="1">
    <source>
        <dbReference type="EMBL" id="GAH45235.1"/>
    </source>
</evidence>
<proteinExistence type="predicted"/>
<dbReference type="EMBL" id="BARU01007446">
    <property type="protein sequence ID" value="GAH45235.1"/>
    <property type="molecule type" value="Genomic_DNA"/>
</dbReference>
<sequence>MAKPIKLTPQLTGIEADKFLEKMIKVENSKTTHNQKIFAKDIKKNMNELLVC</sequence>